<evidence type="ECO:0000313" key="3">
    <source>
        <dbReference type="Proteomes" id="UP000261660"/>
    </source>
</evidence>
<dbReference type="InterPro" id="IPR013783">
    <property type="entry name" value="Ig-like_fold"/>
</dbReference>
<dbReference type="Pfam" id="PF07686">
    <property type="entry name" value="V-set"/>
    <property type="match status" value="1"/>
</dbReference>
<feature type="domain" description="Immunoglobulin" evidence="1">
    <location>
        <begin position="47"/>
        <end position="126"/>
    </location>
</feature>
<dbReference type="Gene3D" id="2.60.40.10">
    <property type="entry name" value="Immunoglobulins"/>
    <property type="match status" value="1"/>
</dbReference>
<dbReference type="InterPro" id="IPR003599">
    <property type="entry name" value="Ig_sub"/>
</dbReference>
<dbReference type="InterPro" id="IPR013106">
    <property type="entry name" value="Ig_V-set"/>
</dbReference>
<dbReference type="Ensembl" id="ENSLBET00000034554.1">
    <property type="protein sequence ID" value="ENSLBEP00000033090.1"/>
    <property type="gene ID" value="ENSLBEG00000024930.1"/>
</dbReference>
<reference evidence="2" key="2">
    <citation type="submission" date="2025-09" db="UniProtKB">
        <authorList>
            <consortium name="Ensembl"/>
        </authorList>
    </citation>
    <scope>IDENTIFICATION</scope>
</reference>
<organism evidence="2 3">
    <name type="scientific">Labrus bergylta</name>
    <name type="common">ballan wrasse</name>
    <dbReference type="NCBI Taxonomy" id="56723"/>
    <lineage>
        <taxon>Eukaryota</taxon>
        <taxon>Metazoa</taxon>
        <taxon>Chordata</taxon>
        <taxon>Craniata</taxon>
        <taxon>Vertebrata</taxon>
        <taxon>Euteleostomi</taxon>
        <taxon>Actinopterygii</taxon>
        <taxon>Neopterygii</taxon>
        <taxon>Teleostei</taxon>
        <taxon>Neoteleostei</taxon>
        <taxon>Acanthomorphata</taxon>
        <taxon>Eupercaria</taxon>
        <taxon>Labriformes</taxon>
        <taxon>Labridae</taxon>
        <taxon>Labrus</taxon>
    </lineage>
</organism>
<keyword evidence="3" id="KW-1185">Reference proteome</keyword>
<dbReference type="SUPFAM" id="SSF48726">
    <property type="entry name" value="Immunoglobulin"/>
    <property type="match status" value="1"/>
</dbReference>
<evidence type="ECO:0000313" key="2">
    <source>
        <dbReference type="Ensembl" id="ENSLBEP00000033090.1"/>
    </source>
</evidence>
<dbReference type="GeneTree" id="ENSGT00940000170413"/>
<name>A0A3Q3NFF6_9LABR</name>
<accession>A0A3Q3NFF6</accession>
<dbReference type="Proteomes" id="UP000261660">
    <property type="component" value="Unplaced"/>
</dbReference>
<dbReference type="InParanoid" id="A0A3Q3NFF6"/>
<evidence type="ECO:0000259" key="1">
    <source>
        <dbReference type="SMART" id="SM00409"/>
    </source>
</evidence>
<protein>
    <recommendedName>
        <fullName evidence="1">Immunoglobulin domain-containing protein</fullName>
    </recommendedName>
</protein>
<sequence length="174" mass="19887">MVCVPHVLGLWAFGQHTGFGSDLRLLSHVSFPSLFLFSFQLSCLYIKGWYKQSNGDTLTLMVTVRKAIKPIFSPEFSESRFEVKYDHDSNNLTILRTSEEDEGMYHCAVTEWISKTEWSGTYLVVKGNHVIYFYTVYLTKPHQVNQCTQMQMSFDGGDSPLRGKTYVDVLFVAG</sequence>
<proteinExistence type="predicted"/>
<dbReference type="SMART" id="SM00409">
    <property type="entry name" value="IG"/>
    <property type="match status" value="1"/>
</dbReference>
<dbReference type="InterPro" id="IPR036179">
    <property type="entry name" value="Ig-like_dom_sf"/>
</dbReference>
<reference evidence="2" key="1">
    <citation type="submission" date="2025-08" db="UniProtKB">
        <authorList>
            <consortium name="Ensembl"/>
        </authorList>
    </citation>
    <scope>IDENTIFICATION</scope>
</reference>
<dbReference type="AlphaFoldDB" id="A0A3Q3NFF6"/>